<dbReference type="Gene3D" id="3.40.50.300">
    <property type="entry name" value="P-loop containing nucleotide triphosphate hydrolases"/>
    <property type="match status" value="1"/>
</dbReference>
<accession>A0A6G9IBY9</accession>
<reference evidence="4 5" key="1">
    <citation type="submission" date="2020-03" db="EMBL/GenBank/DDBJ databases">
        <title>Complete genome sequence of Orbus sp. IPMB12 (BCRC 80908).</title>
        <authorList>
            <person name="Lo W.-S."/>
            <person name="Chang T.-H."/>
            <person name="Kuo C.-H."/>
        </authorList>
    </citation>
    <scope>NUCLEOTIDE SEQUENCE [LARGE SCALE GENOMIC DNA]</scope>
    <source>
        <strain evidence="4 5">IPMB12</strain>
    </source>
</reference>
<dbReference type="AlphaFoldDB" id="A0A6G9IBY9"/>
<dbReference type="RefSeq" id="WP_166916867.1">
    <property type="nucleotide sequence ID" value="NZ_CP050253.1"/>
</dbReference>
<keyword evidence="2 4" id="KW-0067">ATP-binding</keyword>
<feature type="domain" description="ABC transporter" evidence="3">
    <location>
        <begin position="1"/>
        <end position="227"/>
    </location>
</feature>
<evidence type="ECO:0000256" key="2">
    <source>
        <dbReference type="ARBA" id="ARBA00022840"/>
    </source>
</evidence>
<dbReference type="InterPro" id="IPR050334">
    <property type="entry name" value="Molybdenum_import_ModC"/>
</dbReference>
<evidence type="ECO:0000256" key="1">
    <source>
        <dbReference type="ARBA" id="ARBA00022741"/>
    </source>
</evidence>
<dbReference type="Pfam" id="PF00005">
    <property type="entry name" value="ABC_tran"/>
    <property type="match status" value="1"/>
</dbReference>
<dbReference type="InterPro" id="IPR011868">
    <property type="entry name" value="ModC_ABC_ATP-bd"/>
</dbReference>
<organism evidence="4 5">
    <name type="scientific">Zophobihabitans entericus</name>
    <dbReference type="NCBI Taxonomy" id="1635327"/>
    <lineage>
        <taxon>Bacteria</taxon>
        <taxon>Pseudomonadati</taxon>
        <taxon>Pseudomonadota</taxon>
        <taxon>Gammaproteobacteria</taxon>
        <taxon>Orbales</taxon>
        <taxon>Orbaceae</taxon>
        <taxon>Zophobihabitans</taxon>
    </lineage>
</organism>
<evidence type="ECO:0000259" key="3">
    <source>
        <dbReference type="PROSITE" id="PS50893"/>
    </source>
</evidence>
<dbReference type="Proteomes" id="UP000501168">
    <property type="component" value="Chromosome"/>
</dbReference>
<dbReference type="InParanoid" id="A0A6G9IBY9"/>
<name>A0A6G9IBY9_9GAMM</name>
<dbReference type="PANTHER" id="PTHR43514:SF4">
    <property type="entry name" value="ABC TRANSPORTER I FAMILY MEMBER 10"/>
    <property type="match status" value="1"/>
</dbReference>
<evidence type="ECO:0000313" key="4">
    <source>
        <dbReference type="EMBL" id="QIQ21745.1"/>
    </source>
</evidence>
<proteinExistence type="predicted"/>
<dbReference type="InterPro" id="IPR017871">
    <property type="entry name" value="ABC_transporter-like_CS"/>
</dbReference>
<dbReference type="GO" id="GO:0016020">
    <property type="term" value="C:membrane"/>
    <property type="evidence" value="ECO:0007669"/>
    <property type="project" value="InterPro"/>
</dbReference>
<dbReference type="KEGG" id="orb:IPMB12_08660"/>
<keyword evidence="1" id="KW-0547">Nucleotide-binding</keyword>
<dbReference type="FunCoup" id="A0A6G9IBY9">
    <property type="interactions" value="94"/>
</dbReference>
<dbReference type="InterPro" id="IPR027417">
    <property type="entry name" value="P-loop_NTPase"/>
</dbReference>
<gene>
    <name evidence="4" type="primary">modC</name>
    <name evidence="4" type="ORF">IPMB12_08660</name>
</gene>
<dbReference type="PANTHER" id="PTHR43514">
    <property type="entry name" value="ABC TRANSPORTER I FAMILY MEMBER 10"/>
    <property type="match status" value="1"/>
</dbReference>
<keyword evidence="5" id="KW-1185">Reference proteome</keyword>
<evidence type="ECO:0000313" key="5">
    <source>
        <dbReference type="Proteomes" id="UP000501168"/>
    </source>
</evidence>
<dbReference type="EMBL" id="CP050253">
    <property type="protein sequence ID" value="QIQ21745.1"/>
    <property type="molecule type" value="Genomic_DNA"/>
</dbReference>
<dbReference type="InterPro" id="IPR003593">
    <property type="entry name" value="AAA+_ATPase"/>
</dbReference>
<dbReference type="PROSITE" id="PS00211">
    <property type="entry name" value="ABC_TRANSPORTER_1"/>
    <property type="match status" value="1"/>
</dbReference>
<protein>
    <submittedName>
        <fullName evidence="4">Molybdenum ABC transporter ATP-binding protein</fullName>
    </submittedName>
</protein>
<dbReference type="SMART" id="SM00382">
    <property type="entry name" value="AAA"/>
    <property type="match status" value="1"/>
</dbReference>
<dbReference type="InterPro" id="IPR003439">
    <property type="entry name" value="ABC_transporter-like_ATP-bd"/>
</dbReference>
<dbReference type="GO" id="GO:0140359">
    <property type="term" value="F:ABC-type transporter activity"/>
    <property type="evidence" value="ECO:0007669"/>
    <property type="project" value="InterPro"/>
</dbReference>
<dbReference type="PROSITE" id="PS50893">
    <property type="entry name" value="ABC_TRANSPORTER_2"/>
    <property type="match status" value="1"/>
</dbReference>
<dbReference type="NCBIfam" id="TIGR02142">
    <property type="entry name" value="modC_ABC"/>
    <property type="match status" value="1"/>
</dbReference>
<dbReference type="SUPFAM" id="SSF52540">
    <property type="entry name" value="P-loop containing nucleoside triphosphate hydrolases"/>
    <property type="match status" value="1"/>
</dbReference>
<sequence>MMLIIQAKKRLAHFTLCVNTQLACEGVTAVLGVSGSGKTTLINLINGLTKPDQGLIQWNNTILFDTENSIFIPPERRHIGTVFQEALLFPHYKVINNLTYGMAPHMQRRFDEIIDVLNIRNLLNRYPAMLSGGEKQRVSIGRALLSGPRFLLMDEPLSALDMPRKKELLTYIQKLVQEINIPIIYVTHNMNEARQIASHVLVMNQGEIINSGPTAQVLESDYFKDWL</sequence>
<dbReference type="GO" id="GO:0015098">
    <property type="term" value="F:molybdate ion transmembrane transporter activity"/>
    <property type="evidence" value="ECO:0007669"/>
    <property type="project" value="InterPro"/>
</dbReference>
<dbReference type="GO" id="GO:0005524">
    <property type="term" value="F:ATP binding"/>
    <property type="evidence" value="ECO:0007669"/>
    <property type="project" value="UniProtKB-KW"/>
</dbReference>
<dbReference type="GO" id="GO:0016887">
    <property type="term" value="F:ATP hydrolysis activity"/>
    <property type="evidence" value="ECO:0007669"/>
    <property type="project" value="InterPro"/>
</dbReference>